<accession>A0A5K7YNZ1</accession>
<dbReference type="RefSeq" id="WP_155318826.1">
    <property type="nucleotide sequence ID" value="NZ_AP021874.1"/>
</dbReference>
<dbReference type="AlphaFoldDB" id="A0A5K7YNZ1"/>
<dbReference type="OrthoDB" id="9939232at2"/>
<name>A0A5K7YNZ1_9BACT</name>
<sequence length="115" mass="12992">MTSPTIAIDPERYESLRRHCDRNGIRFADFVADALENALEEEEILQKAEKVERLIQQMDRLRLTSFRRGFRQGFAAGVLAGQGRVGLSRTLTPAEVTHKNEAFKIVTGGQLSLFE</sequence>
<gene>
    <name evidence="2" type="ORF">DSCA_48560</name>
</gene>
<proteinExistence type="predicted"/>
<evidence type="ECO:0000313" key="2">
    <source>
        <dbReference type="EMBL" id="BBO70926.1"/>
    </source>
</evidence>
<evidence type="ECO:0000313" key="3">
    <source>
        <dbReference type="Proteomes" id="UP000427906"/>
    </source>
</evidence>
<keyword evidence="3" id="KW-1185">Reference proteome</keyword>
<protein>
    <submittedName>
        <fullName evidence="2">Uncharacterized protein</fullName>
    </submittedName>
</protein>
<evidence type="ECO:0000256" key="1">
    <source>
        <dbReference type="SAM" id="Coils"/>
    </source>
</evidence>
<keyword evidence="1" id="KW-0175">Coiled coil</keyword>
<organism evidence="2 3">
    <name type="scientific">Desulfosarcina alkanivorans</name>
    <dbReference type="NCBI Taxonomy" id="571177"/>
    <lineage>
        <taxon>Bacteria</taxon>
        <taxon>Pseudomonadati</taxon>
        <taxon>Thermodesulfobacteriota</taxon>
        <taxon>Desulfobacteria</taxon>
        <taxon>Desulfobacterales</taxon>
        <taxon>Desulfosarcinaceae</taxon>
        <taxon>Desulfosarcina</taxon>
    </lineage>
</organism>
<feature type="coiled-coil region" evidence="1">
    <location>
        <begin position="31"/>
        <end position="64"/>
    </location>
</feature>
<dbReference type="Proteomes" id="UP000427906">
    <property type="component" value="Chromosome"/>
</dbReference>
<dbReference type="KEGG" id="dalk:DSCA_48560"/>
<reference evidence="2 3" key="1">
    <citation type="submission" date="2019-11" db="EMBL/GenBank/DDBJ databases">
        <title>Comparative genomics of hydrocarbon-degrading Desulfosarcina strains.</title>
        <authorList>
            <person name="Watanabe M."/>
            <person name="Kojima H."/>
            <person name="Fukui M."/>
        </authorList>
    </citation>
    <scope>NUCLEOTIDE SEQUENCE [LARGE SCALE GENOMIC DNA]</scope>
    <source>
        <strain evidence="2 3">PL12</strain>
    </source>
</reference>
<dbReference type="EMBL" id="AP021874">
    <property type="protein sequence ID" value="BBO70926.1"/>
    <property type="molecule type" value="Genomic_DNA"/>
</dbReference>